<dbReference type="InterPro" id="IPR051400">
    <property type="entry name" value="HAD-like_hydrolase"/>
</dbReference>
<evidence type="ECO:0000256" key="1">
    <source>
        <dbReference type="ARBA" id="ARBA00001946"/>
    </source>
</evidence>
<dbReference type="InterPro" id="IPR036412">
    <property type="entry name" value="HAD-like_sf"/>
</dbReference>
<reference evidence="5 7" key="1">
    <citation type="submission" date="2016-02" db="EMBL/GenBank/DDBJ databases">
        <authorList>
            <person name="Wen L."/>
            <person name="He K."/>
            <person name="Yang H."/>
        </authorList>
    </citation>
    <scope>NUCLEOTIDE SEQUENCE [LARGE SCALE GENOMIC DNA]</scope>
    <source>
        <strain evidence="5">Trichococcus_R210</strain>
    </source>
</reference>
<dbReference type="GO" id="GO:0046872">
    <property type="term" value="F:metal ion binding"/>
    <property type="evidence" value="ECO:0007669"/>
    <property type="project" value="UniProtKB-KW"/>
</dbReference>
<dbReference type="GO" id="GO:0044281">
    <property type="term" value="P:small molecule metabolic process"/>
    <property type="evidence" value="ECO:0007669"/>
    <property type="project" value="UniProtKB-ARBA"/>
</dbReference>
<dbReference type="AlphaFoldDB" id="A0A143Z245"/>
<dbReference type="SFLD" id="SFLDG01129">
    <property type="entry name" value="C1.5:_HAD__Beta-PGM__Phosphata"/>
    <property type="match status" value="1"/>
</dbReference>
<dbReference type="NCBIfam" id="TIGR01549">
    <property type="entry name" value="HAD-SF-IA-v1"/>
    <property type="match status" value="1"/>
</dbReference>
<name>A0A143Z245_9LACT</name>
<sequence length="237" mass="27227">MHTILFDLDDTLYDTARPFFQVLESYPLANKHSDEAAFALFRKHCDEAFDLFASGGLTLSESHIMRTQRTFIDLGLPLADEEAIHFQEAYQKRQGEIVLSPGIEQLLDELESQHIPIAVFTNGPEMHQMKKFTALGLERWVPPSRIFISEKIGFPKPHAEAFAHVQEALKARPDELLFIGDTYETDVIGGQTADWTTLWFNHRRKTENEKVVLEPIVYSVAEMHQAIRDNISKRKEM</sequence>
<proteinExistence type="predicted"/>
<dbReference type="Gene3D" id="1.10.150.240">
    <property type="entry name" value="Putative phosphatase, domain 2"/>
    <property type="match status" value="1"/>
</dbReference>
<evidence type="ECO:0000313" key="8">
    <source>
        <dbReference type="Proteomes" id="UP000199280"/>
    </source>
</evidence>
<evidence type="ECO:0000256" key="4">
    <source>
        <dbReference type="ARBA" id="ARBA00022842"/>
    </source>
</evidence>
<evidence type="ECO:0000313" key="7">
    <source>
        <dbReference type="Proteomes" id="UP000076878"/>
    </source>
</evidence>
<accession>A0A143Z245</accession>
<dbReference type="STRING" id="640938.TR210_2165"/>
<dbReference type="InterPro" id="IPR023214">
    <property type="entry name" value="HAD_sf"/>
</dbReference>
<organism evidence="5 7">
    <name type="scientific">Trichococcus ilyis</name>
    <dbReference type="NCBI Taxonomy" id="640938"/>
    <lineage>
        <taxon>Bacteria</taxon>
        <taxon>Bacillati</taxon>
        <taxon>Bacillota</taxon>
        <taxon>Bacilli</taxon>
        <taxon>Lactobacillales</taxon>
        <taxon>Carnobacteriaceae</taxon>
        <taxon>Trichococcus</taxon>
    </lineage>
</organism>
<dbReference type="OrthoDB" id="25198at2"/>
<evidence type="ECO:0000256" key="3">
    <source>
        <dbReference type="ARBA" id="ARBA00022801"/>
    </source>
</evidence>
<dbReference type="InterPro" id="IPR006439">
    <property type="entry name" value="HAD-SF_hydro_IA"/>
</dbReference>
<keyword evidence="8" id="KW-1185">Reference proteome</keyword>
<dbReference type="EMBL" id="FJNB01000017">
    <property type="protein sequence ID" value="CZR04889.1"/>
    <property type="molecule type" value="Genomic_DNA"/>
</dbReference>
<dbReference type="Proteomes" id="UP000076878">
    <property type="component" value="Unassembled WGS sequence"/>
</dbReference>
<keyword evidence="3 6" id="KW-0378">Hydrolase</keyword>
<dbReference type="GO" id="GO:0016791">
    <property type="term" value="F:phosphatase activity"/>
    <property type="evidence" value="ECO:0007669"/>
    <property type="project" value="TreeGrafter"/>
</dbReference>
<dbReference type="PANTHER" id="PTHR46470:SF2">
    <property type="entry name" value="GLYCERALDEHYDE 3-PHOSPHATE PHOSPHATASE"/>
    <property type="match status" value="1"/>
</dbReference>
<dbReference type="Gene3D" id="3.40.50.1000">
    <property type="entry name" value="HAD superfamily/HAD-like"/>
    <property type="match status" value="1"/>
</dbReference>
<dbReference type="PANTHER" id="PTHR46470">
    <property type="entry name" value="N-ACYLNEURAMINATE-9-PHOSPHATASE"/>
    <property type="match status" value="1"/>
</dbReference>
<evidence type="ECO:0000313" key="5">
    <source>
        <dbReference type="EMBL" id="CZR04889.1"/>
    </source>
</evidence>
<gene>
    <name evidence="6" type="ORF">SAMN05216375_11436</name>
    <name evidence="5" type="ORF">TR210_2165</name>
</gene>
<dbReference type="RefSeq" id="WP_068623685.1">
    <property type="nucleotide sequence ID" value="NZ_FJNB01000017.1"/>
</dbReference>
<dbReference type="SUPFAM" id="SSF56784">
    <property type="entry name" value="HAD-like"/>
    <property type="match status" value="1"/>
</dbReference>
<dbReference type="SFLD" id="SFLDS00003">
    <property type="entry name" value="Haloacid_Dehalogenase"/>
    <property type="match status" value="1"/>
</dbReference>
<protein>
    <submittedName>
        <fullName evidence="6">Hydrolase of the HAD superfamily</fullName>
    </submittedName>
</protein>
<reference evidence="6 8" key="2">
    <citation type="submission" date="2016-10" db="EMBL/GenBank/DDBJ databases">
        <authorList>
            <person name="Varghese N."/>
            <person name="Submissions S."/>
        </authorList>
    </citation>
    <scope>NUCLEOTIDE SEQUENCE [LARGE SCALE GENOMIC DNA]</scope>
    <source>
        <strain evidence="6 8">DSM 22150</strain>
    </source>
</reference>
<dbReference type="InterPro" id="IPR023198">
    <property type="entry name" value="PGP-like_dom2"/>
</dbReference>
<dbReference type="EMBL" id="FNYT01000014">
    <property type="protein sequence ID" value="SEJ45386.1"/>
    <property type="molecule type" value="Genomic_DNA"/>
</dbReference>
<comment type="cofactor">
    <cofactor evidence="1">
        <name>Mg(2+)</name>
        <dbReference type="ChEBI" id="CHEBI:18420"/>
    </cofactor>
</comment>
<dbReference type="PRINTS" id="PR00413">
    <property type="entry name" value="HADHALOGNASE"/>
</dbReference>
<keyword evidence="4" id="KW-0460">Magnesium</keyword>
<keyword evidence="2" id="KW-0479">Metal-binding</keyword>
<dbReference type="Proteomes" id="UP000199280">
    <property type="component" value="Unassembled WGS sequence"/>
</dbReference>
<evidence type="ECO:0000313" key="6">
    <source>
        <dbReference type="EMBL" id="SEJ45386.1"/>
    </source>
</evidence>
<evidence type="ECO:0000256" key="2">
    <source>
        <dbReference type="ARBA" id="ARBA00022723"/>
    </source>
</evidence>
<dbReference type="Pfam" id="PF00702">
    <property type="entry name" value="Hydrolase"/>
    <property type="match status" value="1"/>
</dbReference>